<name>A0A926ZZP9_9NOST</name>
<keyword evidence="2" id="KW-1185">Reference proteome</keyword>
<dbReference type="AlphaFoldDB" id="A0A926ZZP9"/>
<reference evidence="2" key="1">
    <citation type="journal article" date="2020" name="ISME J.">
        <title>Comparative genomics reveals insights into cyanobacterial evolution and habitat adaptation.</title>
        <authorList>
            <person name="Chen M.Y."/>
            <person name="Teng W.K."/>
            <person name="Zhao L."/>
            <person name="Hu C.X."/>
            <person name="Zhou Y.K."/>
            <person name="Han B.P."/>
            <person name="Song L.R."/>
            <person name="Shu W.S."/>
        </authorList>
    </citation>
    <scope>NUCLEOTIDE SEQUENCE [LARGE SCALE GENOMIC DNA]</scope>
    <source>
        <strain evidence="2">FACHB-251</strain>
    </source>
</reference>
<protein>
    <submittedName>
        <fullName evidence="1">Uncharacterized protein</fullName>
    </submittedName>
</protein>
<proteinExistence type="predicted"/>
<comment type="caution">
    <text evidence="1">The sequence shown here is derived from an EMBL/GenBank/DDBJ whole genome shotgun (WGS) entry which is preliminary data.</text>
</comment>
<sequence length="64" mass="7223">MISRKDAKEQRKESKDSEFSLISLKNAIALFPSSPLPSRSSLLRGSIITHIQHQPQIEQDPTVH</sequence>
<dbReference type="Proteomes" id="UP000662185">
    <property type="component" value="Unassembled WGS sequence"/>
</dbReference>
<dbReference type="RefSeq" id="WP_190557327.1">
    <property type="nucleotide sequence ID" value="NZ_JACJQU010000002.1"/>
</dbReference>
<evidence type="ECO:0000313" key="2">
    <source>
        <dbReference type="Proteomes" id="UP000662185"/>
    </source>
</evidence>
<evidence type="ECO:0000313" key="1">
    <source>
        <dbReference type="EMBL" id="MBD2292658.1"/>
    </source>
</evidence>
<gene>
    <name evidence="1" type="ORF">H6G06_03950</name>
</gene>
<organism evidence="1 2">
    <name type="scientific">Anabaena sphaerica FACHB-251</name>
    <dbReference type="NCBI Taxonomy" id="2692883"/>
    <lineage>
        <taxon>Bacteria</taxon>
        <taxon>Bacillati</taxon>
        <taxon>Cyanobacteriota</taxon>
        <taxon>Cyanophyceae</taxon>
        <taxon>Nostocales</taxon>
        <taxon>Nostocaceae</taxon>
        <taxon>Anabaena</taxon>
    </lineage>
</organism>
<dbReference type="EMBL" id="JACJQU010000002">
    <property type="protein sequence ID" value="MBD2292658.1"/>
    <property type="molecule type" value="Genomic_DNA"/>
</dbReference>
<accession>A0A926ZZP9</accession>